<comment type="caution">
    <text evidence="2">The sequence shown here is derived from an EMBL/GenBank/DDBJ whole genome shotgun (WGS) entry which is preliminary data.</text>
</comment>
<accession>A0A9Q1AZU8</accession>
<evidence type="ECO:0000313" key="2">
    <source>
        <dbReference type="EMBL" id="KAJ7322579.1"/>
    </source>
</evidence>
<feature type="compositionally biased region" description="Basic and acidic residues" evidence="1">
    <location>
        <begin position="56"/>
        <end position="74"/>
    </location>
</feature>
<feature type="compositionally biased region" description="Polar residues" evidence="1">
    <location>
        <begin position="293"/>
        <end position="308"/>
    </location>
</feature>
<dbReference type="Proteomes" id="UP001142489">
    <property type="component" value="Unassembled WGS sequence"/>
</dbReference>
<feature type="compositionally biased region" description="Polar residues" evidence="1">
    <location>
        <begin position="377"/>
        <end position="401"/>
    </location>
</feature>
<proteinExistence type="predicted"/>
<feature type="compositionally biased region" description="Basic residues" evidence="1">
    <location>
        <begin position="1"/>
        <end position="17"/>
    </location>
</feature>
<name>A0A9Q1AZU8_9SAUR</name>
<keyword evidence="3" id="KW-1185">Reference proteome</keyword>
<reference evidence="2" key="1">
    <citation type="journal article" date="2023" name="DNA Res.">
        <title>Chromosome-level genome assembly of Phrynocephalus forsythii using third-generation DNA sequencing and Hi-C analysis.</title>
        <authorList>
            <person name="Qi Y."/>
            <person name="Zhao W."/>
            <person name="Zhao Y."/>
            <person name="Niu C."/>
            <person name="Cao S."/>
            <person name="Zhang Y."/>
        </authorList>
    </citation>
    <scope>NUCLEOTIDE SEQUENCE</scope>
    <source>
        <tissue evidence="2">Muscle</tissue>
    </source>
</reference>
<feature type="region of interest" description="Disordered" evidence="1">
    <location>
        <begin position="254"/>
        <end position="463"/>
    </location>
</feature>
<feature type="region of interest" description="Disordered" evidence="1">
    <location>
        <begin position="54"/>
        <end position="114"/>
    </location>
</feature>
<feature type="region of interest" description="Disordered" evidence="1">
    <location>
        <begin position="1"/>
        <end position="22"/>
    </location>
</feature>
<dbReference type="AlphaFoldDB" id="A0A9Q1AZU8"/>
<organism evidence="2 3">
    <name type="scientific">Phrynocephalus forsythii</name>
    <dbReference type="NCBI Taxonomy" id="171643"/>
    <lineage>
        <taxon>Eukaryota</taxon>
        <taxon>Metazoa</taxon>
        <taxon>Chordata</taxon>
        <taxon>Craniata</taxon>
        <taxon>Vertebrata</taxon>
        <taxon>Euteleostomi</taxon>
        <taxon>Lepidosauria</taxon>
        <taxon>Squamata</taxon>
        <taxon>Bifurcata</taxon>
        <taxon>Unidentata</taxon>
        <taxon>Episquamata</taxon>
        <taxon>Toxicofera</taxon>
        <taxon>Iguania</taxon>
        <taxon>Acrodonta</taxon>
        <taxon>Agamidae</taxon>
        <taxon>Agaminae</taxon>
        <taxon>Phrynocephalus</taxon>
    </lineage>
</organism>
<protein>
    <submittedName>
        <fullName evidence="2">Uncharacterized protein</fullName>
    </submittedName>
</protein>
<feature type="compositionally biased region" description="Polar residues" evidence="1">
    <location>
        <begin position="265"/>
        <end position="283"/>
    </location>
</feature>
<dbReference type="EMBL" id="JAPFRF010000009">
    <property type="protein sequence ID" value="KAJ7322579.1"/>
    <property type="molecule type" value="Genomic_DNA"/>
</dbReference>
<evidence type="ECO:0000256" key="1">
    <source>
        <dbReference type="SAM" id="MobiDB-lite"/>
    </source>
</evidence>
<sequence>MQAPRRRWPRMRPKPRPRVTSSISVEAYLNRLSNFATKSAPPNPRTIGCRMVRFLGGKEQEHPGQPLNKEDLEKPWTPVPSVATQKAESSKQTTSHLPAPSEPERPVESPSTMACPSDLSHLPWERLMRLRHHWLWVQGGCLKAGDPPKSKRPLILRLPHILGELKERQECRRSYPAPPIQPKTHRMPMAGPQMEKTRDTTTYPNPWLPNSPRVQRNGTRNIDHRRSIEPPEPDCPQQYDCVINPIREETDIPENMHSDQCKGPQVNNDESNPTTMQANISESGHSDQCEGPQPNNDEGNATAMQANISERRHSDQCEGPQPNNDEGNATTMQANISESGHSDQCEGPQPNNDEGNGTTMQANISESGHSDQCEGPQPNNDEGNATTMQANISERGYNNQCEGPRPNNDEGNATTMQANIFESGHSDQCEGPEMNNDEGNATMQANISESGHSDHCERPRNEQ</sequence>
<gene>
    <name evidence="2" type="ORF">JRQ81_018866</name>
</gene>
<feature type="compositionally biased region" description="Polar residues" evidence="1">
    <location>
        <begin position="437"/>
        <end position="450"/>
    </location>
</feature>
<feature type="compositionally biased region" description="Basic and acidic residues" evidence="1">
    <location>
        <begin position="451"/>
        <end position="463"/>
    </location>
</feature>
<feature type="compositionally biased region" description="Polar residues" evidence="1">
    <location>
        <begin position="349"/>
        <end position="367"/>
    </location>
</feature>
<evidence type="ECO:0000313" key="3">
    <source>
        <dbReference type="Proteomes" id="UP001142489"/>
    </source>
</evidence>
<feature type="region of interest" description="Disordered" evidence="1">
    <location>
        <begin position="170"/>
        <end position="239"/>
    </location>
</feature>
<feature type="compositionally biased region" description="Polar residues" evidence="1">
    <location>
        <begin position="409"/>
        <end position="420"/>
    </location>
</feature>
<feature type="compositionally biased region" description="Polar residues" evidence="1">
    <location>
        <begin position="82"/>
        <end position="96"/>
    </location>
</feature>
<feature type="compositionally biased region" description="Polar residues" evidence="1">
    <location>
        <begin position="321"/>
        <end position="339"/>
    </location>
</feature>